<accession>A0AAJ0HLC3</accession>
<evidence type="ECO:0000256" key="1">
    <source>
        <dbReference type="SAM" id="MobiDB-lite"/>
    </source>
</evidence>
<sequence>MRAGWASHRAVCECPVWARVSGLVYLPHLPILGPGTGAGTRRKQTHGKLGRATDDRRQATGDTRDPHRGAVRPCCCWGPHVTLSARRLVLGCGCCFCFWIWRWPRAGLGAARSSIAPASIKCPDTNMPNLNAQNTHSRRHFPSSGGRRDLLKLSPLCAPWSCVLAVPAVPRRLHGPQRISPHAGWQNFG</sequence>
<evidence type="ECO:0000313" key="3">
    <source>
        <dbReference type="Proteomes" id="UP001275084"/>
    </source>
</evidence>
<dbReference type="AlphaFoldDB" id="A0AAJ0HLC3"/>
<name>A0AAJ0HLC3_9PEZI</name>
<evidence type="ECO:0000313" key="2">
    <source>
        <dbReference type="EMBL" id="KAK3356960.1"/>
    </source>
</evidence>
<feature type="compositionally biased region" description="Basic and acidic residues" evidence="1">
    <location>
        <begin position="51"/>
        <end position="67"/>
    </location>
</feature>
<gene>
    <name evidence="2" type="ORF">B0T25DRAFT_537898</name>
</gene>
<feature type="compositionally biased region" description="Basic residues" evidence="1">
    <location>
        <begin position="40"/>
        <end position="49"/>
    </location>
</feature>
<organism evidence="2 3">
    <name type="scientific">Lasiosphaeria hispida</name>
    <dbReference type="NCBI Taxonomy" id="260671"/>
    <lineage>
        <taxon>Eukaryota</taxon>
        <taxon>Fungi</taxon>
        <taxon>Dikarya</taxon>
        <taxon>Ascomycota</taxon>
        <taxon>Pezizomycotina</taxon>
        <taxon>Sordariomycetes</taxon>
        <taxon>Sordariomycetidae</taxon>
        <taxon>Sordariales</taxon>
        <taxon>Lasiosphaeriaceae</taxon>
        <taxon>Lasiosphaeria</taxon>
    </lineage>
</organism>
<comment type="caution">
    <text evidence="2">The sequence shown here is derived from an EMBL/GenBank/DDBJ whole genome shotgun (WGS) entry which is preliminary data.</text>
</comment>
<feature type="region of interest" description="Disordered" evidence="1">
    <location>
        <begin position="36"/>
        <end position="67"/>
    </location>
</feature>
<dbReference type="Proteomes" id="UP001275084">
    <property type="component" value="Unassembled WGS sequence"/>
</dbReference>
<reference evidence="2" key="2">
    <citation type="submission" date="2023-06" db="EMBL/GenBank/DDBJ databases">
        <authorList>
            <consortium name="Lawrence Berkeley National Laboratory"/>
            <person name="Haridas S."/>
            <person name="Hensen N."/>
            <person name="Bonometti L."/>
            <person name="Westerberg I."/>
            <person name="Brannstrom I.O."/>
            <person name="Guillou S."/>
            <person name="Cros-Aarteil S."/>
            <person name="Calhoun S."/>
            <person name="Kuo A."/>
            <person name="Mondo S."/>
            <person name="Pangilinan J."/>
            <person name="Riley R."/>
            <person name="Labutti K."/>
            <person name="Andreopoulos B."/>
            <person name="Lipzen A."/>
            <person name="Chen C."/>
            <person name="Yanf M."/>
            <person name="Daum C."/>
            <person name="Ng V."/>
            <person name="Clum A."/>
            <person name="Steindorff A."/>
            <person name="Ohm R."/>
            <person name="Martin F."/>
            <person name="Silar P."/>
            <person name="Natvig D."/>
            <person name="Lalanne C."/>
            <person name="Gautier V."/>
            <person name="Ament-Velasquez S.L."/>
            <person name="Kruys A."/>
            <person name="Hutchinson M.I."/>
            <person name="Powell A.J."/>
            <person name="Barry K."/>
            <person name="Miller A.N."/>
            <person name="Grigoriev I.V."/>
            <person name="Debuchy R."/>
            <person name="Gladieux P."/>
            <person name="Thoren M.H."/>
            <person name="Johannesson H."/>
        </authorList>
    </citation>
    <scope>NUCLEOTIDE SEQUENCE</scope>
    <source>
        <strain evidence="2">CBS 955.72</strain>
    </source>
</reference>
<proteinExistence type="predicted"/>
<dbReference type="EMBL" id="JAUIQD010000003">
    <property type="protein sequence ID" value="KAK3356960.1"/>
    <property type="molecule type" value="Genomic_DNA"/>
</dbReference>
<keyword evidence="3" id="KW-1185">Reference proteome</keyword>
<protein>
    <submittedName>
        <fullName evidence="2">Uncharacterized protein</fullName>
    </submittedName>
</protein>
<reference evidence="2" key="1">
    <citation type="journal article" date="2023" name="Mol. Phylogenet. Evol.">
        <title>Genome-scale phylogeny and comparative genomics of the fungal order Sordariales.</title>
        <authorList>
            <person name="Hensen N."/>
            <person name="Bonometti L."/>
            <person name="Westerberg I."/>
            <person name="Brannstrom I.O."/>
            <person name="Guillou S."/>
            <person name="Cros-Aarteil S."/>
            <person name="Calhoun S."/>
            <person name="Haridas S."/>
            <person name="Kuo A."/>
            <person name="Mondo S."/>
            <person name="Pangilinan J."/>
            <person name="Riley R."/>
            <person name="LaButti K."/>
            <person name="Andreopoulos B."/>
            <person name="Lipzen A."/>
            <person name="Chen C."/>
            <person name="Yan M."/>
            <person name="Daum C."/>
            <person name="Ng V."/>
            <person name="Clum A."/>
            <person name="Steindorff A."/>
            <person name="Ohm R.A."/>
            <person name="Martin F."/>
            <person name="Silar P."/>
            <person name="Natvig D.O."/>
            <person name="Lalanne C."/>
            <person name="Gautier V."/>
            <person name="Ament-Velasquez S.L."/>
            <person name="Kruys A."/>
            <person name="Hutchinson M.I."/>
            <person name="Powell A.J."/>
            <person name="Barry K."/>
            <person name="Miller A.N."/>
            <person name="Grigoriev I.V."/>
            <person name="Debuchy R."/>
            <person name="Gladieux P."/>
            <person name="Hiltunen Thoren M."/>
            <person name="Johannesson H."/>
        </authorList>
    </citation>
    <scope>NUCLEOTIDE SEQUENCE</scope>
    <source>
        <strain evidence="2">CBS 955.72</strain>
    </source>
</reference>